<evidence type="ECO:0000313" key="2">
    <source>
        <dbReference type="EMBL" id="RJQ81311.1"/>
    </source>
</evidence>
<dbReference type="PANTHER" id="PTHR46112">
    <property type="entry name" value="AMINOPEPTIDASE"/>
    <property type="match status" value="1"/>
</dbReference>
<reference evidence="2 3" key="1">
    <citation type="submission" date="2018-09" db="EMBL/GenBank/DDBJ databases">
        <title>YIM PH 21725 draft genome.</title>
        <authorList>
            <person name="Miao C."/>
        </authorList>
    </citation>
    <scope>NUCLEOTIDE SEQUENCE [LARGE SCALE GENOMIC DNA]</scope>
    <source>
        <strain evidence="3">YIM PH21725</strain>
    </source>
</reference>
<gene>
    <name evidence="2" type="ORF">D5S19_23295</name>
</gene>
<name>A0A419HWE3_9PSEU</name>
<feature type="domain" description="Peptidase M24" evidence="1">
    <location>
        <begin position="115"/>
        <end position="253"/>
    </location>
</feature>
<sequence length="325" mass="33069">MTRTAAAPAGPDLDRLRAAMTEAGFEALLLTSEAARGHVLGAEHAVVVLTAAGTVAGGSDPAGALRAAGAGTGPAGFEDDLPWEVFGRLSNTGITLRPAADLIFGELIRGADAESAAELAAVGYTAVMDHLHVGMDVREITANVDRSLRRAGGLLGWYPPGAGVGSDLVTMHGHDPRTAQLRATSPLRYTLHPVLDGCQGFATATAVLSKATPALRDAAESCSTAMESLIAAVRPGAPLRDGLAAAEREFGERPGSSRILALRGGSALPLGPSSELLGEPGTVLGVRATVAAPEGGAVELAETVLITGSGPQRLVKTPLRLVELY</sequence>
<evidence type="ECO:0000259" key="1">
    <source>
        <dbReference type="Pfam" id="PF00557"/>
    </source>
</evidence>
<keyword evidence="3" id="KW-1185">Reference proteome</keyword>
<dbReference type="SUPFAM" id="SSF55920">
    <property type="entry name" value="Creatinase/aminopeptidase"/>
    <property type="match status" value="1"/>
</dbReference>
<dbReference type="InterPro" id="IPR050659">
    <property type="entry name" value="Peptidase_M24B"/>
</dbReference>
<organism evidence="2 3">
    <name type="scientific">Amycolatopsis panacis</name>
    <dbReference type="NCBI Taxonomy" id="2340917"/>
    <lineage>
        <taxon>Bacteria</taxon>
        <taxon>Bacillati</taxon>
        <taxon>Actinomycetota</taxon>
        <taxon>Actinomycetes</taxon>
        <taxon>Pseudonocardiales</taxon>
        <taxon>Pseudonocardiaceae</taxon>
        <taxon>Amycolatopsis</taxon>
    </lineage>
</organism>
<dbReference type="EMBL" id="QZFV01000109">
    <property type="protein sequence ID" value="RJQ81311.1"/>
    <property type="molecule type" value="Genomic_DNA"/>
</dbReference>
<evidence type="ECO:0000313" key="3">
    <source>
        <dbReference type="Proteomes" id="UP000285112"/>
    </source>
</evidence>
<dbReference type="InterPro" id="IPR000994">
    <property type="entry name" value="Pept_M24"/>
</dbReference>
<accession>A0A419HWE3</accession>
<comment type="caution">
    <text evidence="2">The sequence shown here is derived from an EMBL/GenBank/DDBJ whole genome shotgun (WGS) entry which is preliminary data.</text>
</comment>
<proteinExistence type="predicted"/>
<dbReference type="Pfam" id="PF00557">
    <property type="entry name" value="Peptidase_M24"/>
    <property type="match status" value="1"/>
</dbReference>
<dbReference type="InterPro" id="IPR036005">
    <property type="entry name" value="Creatinase/aminopeptidase-like"/>
</dbReference>
<dbReference type="RefSeq" id="WP_120025536.1">
    <property type="nucleotide sequence ID" value="NZ_QZFV01000109.1"/>
</dbReference>
<protein>
    <submittedName>
        <fullName evidence="2">M24 family metallopeptidase</fullName>
    </submittedName>
</protein>
<dbReference type="OrthoDB" id="5193938at2"/>
<dbReference type="Proteomes" id="UP000285112">
    <property type="component" value="Unassembled WGS sequence"/>
</dbReference>
<dbReference type="AlphaFoldDB" id="A0A419HWE3"/>
<dbReference type="CDD" id="cd01066">
    <property type="entry name" value="APP_MetAP"/>
    <property type="match status" value="1"/>
</dbReference>
<dbReference type="Gene3D" id="3.90.230.10">
    <property type="entry name" value="Creatinase/methionine aminopeptidase superfamily"/>
    <property type="match status" value="1"/>
</dbReference>
<dbReference type="PANTHER" id="PTHR46112:SF2">
    <property type="entry name" value="XAA-PRO AMINOPEPTIDASE P-RELATED"/>
    <property type="match status" value="1"/>
</dbReference>